<reference evidence="2" key="3">
    <citation type="submission" date="2025-09" db="UniProtKB">
        <authorList>
            <consortium name="Ensembl"/>
        </authorList>
    </citation>
    <scope>IDENTIFICATION</scope>
    <source>
        <strain evidence="2">Thoroughbred</strain>
    </source>
</reference>
<dbReference type="InParanoid" id="A0A5F5PP76"/>
<dbReference type="Proteomes" id="UP000002281">
    <property type="component" value="Chromosome 12"/>
</dbReference>
<dbReference type="Pfam" id="PF01099">
    <property type="entry name" value="Uteroglobin"/>
    <property type="match status" value="1"/>
</dbReference>
<dbReference type="GO" id="GO:0030521">
    <property type="term" value="P:androgen receptor signaling pathway"/>
    <property type="evidence" value="ECO:0000318"/>
    <property type="project" value="GO_Central"/>
</dbReference>
<name>A0A5F5PP76_HORSE</name>
<keyword evidence="1" id="KW-0732">Signal</keyword>
<evidence type="ECO:0000313" key="2">
    <source>
        <dbReference type="Ensembl" id="ENSECAP00000050152.1"/>
    </source>
</evidence>
<dbReference type="OMA" id="ERSEINC"/>
<dbReference type="InterPro" id="IPR016126">
    <property type="entry name" value="Secretoglobin"/>
</dbReference>
<dbReference type="PANTHER" id="PTHR14037:SF4">
    <property type="entry name" value="MAMMAGLOBIN-B"/>
    <property type="match status" value="1"/>
</dbReference>
<dbReference type="GeneTree" id="ENSGT00390000013802"/>
<organism evidence="2 3">
    <name type="scientific">Equus caballus</name>
    <name type="common">Horse</name>
    <dbReference type="NCBI Taxonomy" id="9796"/>
    <lineage>
        <taxon>Eukaryota</taxon>
        <taxon>Metazoa</taxon>
        <taxon>Chordata</taxon>
        <taxon>Craniata</taxon>
        <taxon>Vertebrata</taxon>
        <taxon>Euteleostomi</taxon>
        <taxon>Mammalia</taxon>
        <taxon>Eutheria</taxon>
        <taxon>Laurasiatheria</taxon>
        <taxon>Perissodactyla</taxon>
        <taxon>Equidae</taxon>
        <taxon>Equus</taxon>
    </lineage>
</organism>
<protein>
    <submittedName>
        <fullName evidence="2">Uncharacterized protein</fullName>
    </submittedName>
</protein>
<dbReference type="PANTHER" id="PTHR14037">
    <property type="entry name" value="MAMMAGLOBIN-RELATED"/>
    <property type="match status" value="1"/>
</dbReference>
<feature type="signal peptide" evidence="1">
    <location>
        <begin position="1"/>
        <end position="18"/>
    </location>
</feature>
<dbReference type="PROSITE" id="PS51257">
    <property type="entry name" value="PROKAR_LIPOPROTEIN"/>
    <property type="match status" value="1"/>
</dbReference>
<proteinExistence type="predicted"/>
<sequence>MKLVMVLLLVALSLYCYAGSGCTILEDVVEQRTDPAVSTTEYLSALEELVSNDATAAIVKLKQFLNQSNETLANVRVMVQSKFDSFRCALY</sequence>
<dbReference type="AlphaFoldDB" id="A0A5F5PP76"/>
<accession>A0A5F5PP76</accession>
<reference evidence="2 3" key="1">
    <citation type="journal article" date="2009" name="Science">
        <title>Genome sequence, comparative analysis, and population genetics of the domestic horse.</title>
        <authorList>
            <consortium name="Broad Institute Genome Sequencing Platform"/>
            <consortium name="Broad Institute Whole Genome Assembly Team"/>
            <person name="Wade C.M."/>
            <person name="Giulotto E."/>
            <person name="Sigurdsson S."/>
            <person name="Zoli M."/>
            <person name="Gnerre S."/>
            <person name="Imsland F."/>
            <person name="Lear T.L."/>
            <person name="Adelson D.L."/>
            <person name="Bailey E."/>
            <person name="Bellone R.R."/>
            <person name="Bloecker H."/>
            <person name="Distl O."/>
            <person name="Edgar R.C."/>
            <person name="Garber M."/>
            <person name="Leeb T."/>
            <person name="Mauceli E."/>
            <person name="MacLeod J.N."/>
            <person name="Penedo M.C.T."/>
            <person name="Raison J.M."/>
            <person name="Sharpe T."/>
            <person name="Vogel J."/>
            <person name="Andersson L."/>
            <person name="Antczak D.F."/>
            <person name="Biagi T."/>
            <person name="Binns M.M."/>
            <person name="Chowdhary B.P."/>
            <person name="Coleman S.J."/>
            <person name="Della Valle G."/>
            <person name="Fryc S."/>
            <person name="Guerin G."/>
            <person name="Hasegawa T."/>
            <person name="Hill E.W."/>
            <person name="Jurka J."/>
            <person name="Kiialainen A."/>
            <person name="Lindgren G."/>
            <person name="Liu J."/>
            <person name="Magnani E."/>
            <person name="Mickelson J.R."/>
            <person name="Murray J."/>
            <person name="Nergadze S.G."/>
            <person name="Onofrio R."/>
            <person name="Pedroni S."/>
            <person name="Piras M.F."/>
            <person name="Raudsepp T."/>
            <person name="Rocchi M."/>
            <person name="Roeed K.H."/>
            <person name="Ryder O.A."/>
            <person name="Searle S."/>
            <person name="Skow L."/>
            <person name="Swinburne J.E."/>
            <person name="Syvaenen A.C."/>
            <person name="Tozaki T."/>
            <person name="Valberg S.J."/>
            <person name="Vaudin M."/>
            <person name="White J.R."/>
            <person name="Zody M.C."/>
            <person name="Lander E.S."/>
            <person name="Lindblad-Toh K."/>
        </authorList>
    </citation>
    <scope>NUCLEOTIDE SEQUENCE [LARGE SCALE GENOMIC DNA]</scope>
    <source>
        <strain evidence="2 3">Thoroughbred</strain>
    </source>
</reference>
<reference evidence="2" key="2">
    <citation type="submission" date="2025-08" db="UniProtKB">
        <authorList>
            <consortium name="Ensembl"/>
        </authorList>
    </citation>
    <scope>IDENTIFICATION</scope>
    <source>
        <strain evidence="2">Thoroughbred</strain>
    </source>
</reference>
<evidence type="ECO:0000256" key="1">
    <source>
        <dbReference type="SAM" id="SignalP"/>
    </source>
</evidence>
<dbReference type="Bgee" id="ENSECAG00000043238">
    <property type="expression patterns" value="Expressed in trophoblast and 1 other cell type or tissue"/>
</dbReference>
<dbReference type="PaxDb" id="9796-ENSECAP00000050152"/>
<evidence type="ECO:0000313" key="3">
    <source>
        <dbReference type="Proteomes" id="UP000002281"/>
    </source>
</evidence>
<keyword evidence="3" id="KW-1185">Reference proteome</keyword>
<feature type="chain" id="PRO_5023903556" evidence="1">
    <location>
        <begin position="19"/>
        <end position="91"/>
    </location>
</feature>
<dbReference type="Ensembl" id="ENSECAT00000073527.1">
    <property type="protein sequence ID" value="ENSECAP00000050152.1"/>
    <property type="gene ID" value="ENSECAG00000043238.1"/>
</dbReference>
<dbReference type="GO" id="GO:0005615">
    <property type="term" value="C:extracellular space"/>
    <property type="evidence" value="ECO:0000318"/>
    <property type="project" value="GO_Central"/>
</dbReference>